<evidence type="ECO:0000313" key="5">
    <source>
        <dbReference type="EMBL" id="KPN84223.1"/>
    </source>
</evidence>
<dbReference type="InterPro" id="IPR001647">
    <property type="entry name" value="HTH_TetR"/>
</dbReference>
<feature type="domain" description="HTH tetR-type" evidence="4">
    <location>
        <begin position="7"/>
        <end position="67"/>
    </location>
</feature>
<dbReference type="Proteomes" id="UP000050269">
    <property type="component" value="Unassembled WGS sequence"/>
</dbReference>
<comment type="caution">
    <text evidence="5">The sequence shown here is derived from an EMBL/GenBank/DDBJ whole genome shotgun (WGS) entry which is preliminary data.</text>
</comment>
<reference evidence="5 6" key="1">
    <citation type="journal article" date="2015" name="Genome Biol. Evol.">
        <title>Functionally Structured Genomes in Lactobacillus kunkeei Colonizing the Honey Crop and Food Products of Honeybees and Stingless Bees.</title>
        <authorList>
            <person name="Tamarit D."/>
            <person name="Ellegaard K.M."/>
            <person name="Wikander J."/>
            <person name="Olofsson T."/>
            <person name="Vasquez A."/>
            <person name="Andersson S.G."/>
        </authorList>
    </citation>
    <scope>NUCLEOTIDE SEQUENCE [LARGE SCALE GENOMIC DNA]</scope>
    <source>
        <strain evidence="5 6">LMbo</strain>
    </source>
</reference>
<evidence type="ECO:0000256" key="1">
    <source>
        <dbReference type="ARBA" id="ARBA00023125"/>
    </source>
</evidence>
<keyword evidence="3" id="KW-0472">Membrane</keyword>
<evidence type="ECO:0000256" key="3">
    <source>
        <dbReference type="SAM" id="Phobius"/>
    </source>
</evidence>
<dbReference type="PANTHER" id="PTHR43479:SF11">
    <property type="entry name" value="ACREF_ENVCD OPERON REPRESSOR-RELATED"/>
    <property type="match status" value="1"/>
</dbReference>
<proteinExistence type="predicted"/>
<dbReference type="PANTHER" id="PTHR43479">
    <property type="entry name" value="ACREF/ENVCD OPERON REPRESSOR-RELATED"/>
    <property type="match status" value="1"/>
</dbReference>
<name>A0A0N8IIC6_9LACO</name>
<gene>
    <name evidence="5" type="ORF">RZ78_03080</name>
</gene>
<keyword evidence="3" id="KW-0812">Transmembrane</keyword>
<dbReference type="RefSeq" id="WP_054607707.1">
    <property type="nucleotide sequence ID" value="NZ_JXDF01000001.1"/>
</dbReference>
<evidence type="ECO:0000313" key="6">
    <source>
        <dbReference type="Proteomes" id="UP000050269"/>
    </source>
</evidence>
<keyword evidence="1 2" id="KW-0238">DNA-binding</keyword>
<dbReference type="PRINTS" id="PR00455">
    <property type="entry name" value="HTHTETR"/>
</dbReference>
<dbReference type="PATRIC" id="fig|148814.13.peg.36"/>
<dbReference type="EMBL" id="JXDF01000001">
    <property type="protein sequence ID" value="KPN84223.1"/>
    <property type="molecule type" value="Genomic_DNA"/>
</dbReference>
<accession>A0A0N8IIC6</accession>
<sequence>MYQNKRDKTRKQIINAFMELVSKYGIKEVTVKQIAELAGISRGTFYQHYYDKYAIFDDQKQMIFQEIIIQQNLFLAKKESALRADLLEGKFVSKILDIVKDKQNIVAFLFNHDDEFRVQASDFFERINQKTLTKINPLVTTKRIEIISAVIATVLIKFIELYIFYPDKYDKAFILKESRELIRVNVLTII</sequence>
<dbReference type="Gene3D" id="1.10.357.10">
    <property type="entry name" value="Tetracycline Repressor, domain 2"/>
    <property type="match status" value="1"/>
</dbReference>
<dbReference type="InterPro" id="IPR050624">
    <property type="entry name" value="HTH-type_Tx_Regulator"/>
</dbReference>
<dbReference type="SUPFAM" id="SSF46689">
    <property type="entry name" value="Homeodomain-like"/>
    <property type="match status" value="1"/>
</dbReference>
<dbReference type="Pfam" id="PF00440">
    <property type="entry name" value="TetR_N"/>
    <property type="match status" value="1"/>
</dbReference>
<organism evidence="5 6">
    <name type="scientific">Apilactobacillus kunkeei</name>
    <dbReference type="NCBI Taxonomy" id="148814"/>
    <lineage>
        <taxon>Bacteria</taxon>
        <taxon>Bacillati</taxon>
        <taxon>Bacillota</taxon>
        <taxon>Bacilli</taxon>
        <taxon>Lactobacillales</taxon>
        <taxon>Lactobacillaceae</taxon>
        <taxon>Apilactobacillus</taxon>
    </lineage>
</organism>
<dbReference type="PROSITE" id="PS50977">
    <property type="entry name" value="HTH_TETR_2"/>
    <property type="match status" value="1"/>
</dbReference>
<feature type="transmembrane region" description="Helical" evidence="3">
    <location>
        <begin position="144"/>
        <end position="165"/>
    </location>
</feature>
<feature type="DNA-binding region" description="H-T-H motif" evidence="2">
    <location>
        <begin position="30"/>
        <end position="49"/>
    </location>
</feature>
<protein>
    <submittedName>
        <fullName evidence="5">Transcriptional regulator, TetR family</fullName>
    </submittedName>
</protein>
<dbReference type="GO" id="GO:0003677">
    <property type="term" value="F:DNA binding"/>
    <property type="evidence" value="ECO:0007669"/>
    <property type="project" value="UniProtKB-UniRule"/>
</dbReference>
<evidence type="ECO:0000256" key="2">
    <source>
        <dbReference type="PROSITE-ProRule" id="PRU00335"/>
    </source>
</evidence>
<dbReference type="AlphaFoldDB" id="A0A0N8IIC6"/>
<keyword evidence="3" id="KW-1133">Transmembrane helix</keyword>
<evidence type="ECO:0000259" key="4">
    <source>
        <dbReference type="PROSITE" id="PS50977"/>
    </source>
</evidence>
<dbReference type="InterPro" id="IPR009057">
    <property type="entry name" value="Homeodomain-like_sf"/>
</dbReference>